<feature type="signal peptide" evidence="1">
    <location>
        <begin position="1"/>
        <end position="28"/>
    </location>
</feature>
<evidence type="ECO:0000313" key="3">
    <source>
        <dbReference type="Proteomes" id="UP000234503"/>
    </source>
</evidence>
<sequence>MYKRLPISRPLLLALPLLLTGCASVSSAMPDISWSGLNPMNWFGSDLEVSDKGVGEVTAATPMTELAIQEALGSDVTLRGGMGTNNGQIVSFYQALDEGKVVLTISGPEHGKVERIDVTGEDIAAGDVKIGTPFSDLYTKAFGACQKGQGDDEQGVECAAPDSRHLSYLFTGTANTPAGLLPADDTLKNWKVSKIIWRAQAR</sequence>
<reference evidence="2 3" key="1">
    <citation type="submission" date="2017-12" db="EMBL/GenBank/DDBJ databases">
        <title>Characterization of six clinical isolates of Enterochimera gen. nov., a novel genus of the Yersiniaciae family and the three species Enterochimera arupensis sp. nov., Enterochimera coloradensis sp. nov, and Enterochimera californica sp. nov.</title>
        <authorList>
            <person name="Rossi A."/>
            <person name="Fisher M."/>
        </authorList>
    </citation>
    <scope>NUCLEOTIDE SEQUENCE [LARGE SCALE GENOMIC DNA]</scope>
    <source>
        <strain evidence="3">2016-Iso4</strain>
    </source>
</reference>
<protein>
    <submittedName>
        <fullName evidence="2">RpoE-regulated lipoprotein</fullName>
    </submittedName>
</protein>
<gene>
    <name evidence="2" type="ORF">CYR32_20135</name>
</gene>
<evidence type="ECO:0000256" key="1">
    <source>
        <dbReference type="SAM" id="SignalP"/>
    </source>
</evidence>
<comment type="caution">
    <text evidence="2">The sequence shown here is derived from an EMBL/GenBank/DDBJ whole genome shotgun (WGS) entry which is preliminary data.</text>
</comment>
<dbReference type="InterPro" id="IPR010938">
    <property type="entry name" value="DUF1131"/>
</dbReference>
<accession>A0A2N5DTH7</accession>
<dbReference type="NCBIfam" id="NF007990">
    <property type="entry name" value="PRK10718.1"/>
    <property type="match status" value="1"/>
</dbReference>
<proteinExistence type="predicted"/>
<dbReference type="InterPro" id="IPR038714">
    <property type="entry name" value="YfeY-like_sf"/>
</dbReference>
<dbReference type="Pfam" id="PF06572">
    <property type="entry name" value="DUF1131"/>
    <property type="match status" value="1"/>
</dbReference>
<dbReference type="EMBL" id="PJZH01000041">
    <property type="protein sequence ID" value="PLR29709.1"/>
    <property type="molecule type" value="Genomic_DNA"/>
</dbReference>
<dbReference type="RefSeq" id="WP_101826892.1">
    <property type="nucleotide sequence ID" value="NZ_PJZH01000041.1"/>
</dbReference>
<dbReference type="PROSITE" id="PS51257">
    <property type="entry name" value="PROKAR_LIPOPROTEIN"/>
    <property type="match status" value="1"/>
</dbReference>
<keyword evidence="2" id="KW-0449">Lipoprotein</keyword>
<dbReference type="AlphaFoldDB" id="A0A2N5DTH7"/>
<keyword evidence="3" id="KW-1185">Reference proteome</keyword>
<dbReference type="Proteomes" id="UP000234503">
    <property type="component" value="Unassembled WGS sequence"/>
</dbReference>
<organism evidence="2 3">
    <name type="scientific">Chimaeribacter coloradensis</name>
    <dbReference type="NCBI Taxonomy" id="2060068"/>
    <lineage>
        <taxon>Bacteria</taxon>
        <taxon>Pseudomonadati</taxon>
        <taxon>Pseudomonadota</taxon>
        <taxon>Gammaproteobacteria</taxon>
        <taxon>Enterobacterales</taxon>
        <taxon>Yersiniaceae</taxon>
        <taxon>Chimaeribacter</taxon>
    </lineage>
</organism>
<feature type="chain" id="PRO_5014911244" evidence="1">
    <location>
        <begin position="29"/>
        <end position="202"/>
    </location>
</feature>
<evidence type="ECO:0000313" key="2">
    <source>
        <dbReference type="EMBL" id="PLR29709.1"/>
    </source>
</evidence>
<dbReference type="Gene3D" id="2.60.460.10">
    <property type="entry name" value="protein yfey like domain"/>
    <property type="match status" value="1"/>
</dbReference>
<keyword evidence="1" id="KW-0732">Signal</keyword>
<name>A0A2N5DTH7_9GAMM</name>
<dbReference type="OrthoDB" id="5622706at2"/>